<dbReference type="EMBL" id="QRQE01000053">
    <property type="protein sequence ID" value="RHM71052.1"/>
    <property type="molecule type" value="Genomic_DNA"/>
</dbReference>
<dbReference type="InterPro" id="IPR015655">
    <property type="entry name" value="PP2C"/>
</dbReference>
<dbReference type="GO" id="GO:0004722">
    <property type="term" value="F:protein serine/threonine phosphatase activity"/>
    <property type="evidence" value="ECO:0007669"/>
    <property type="project" value="InterPro"/>
</dbReference>
<reference evidence="2 3" key="1">
    <citation type="submission" date="2018-08" db="EMBL/GenBank/DDBJ databases">
        <title>A genome reference for cultivated species of the human gut microbiota.</title>
        <authorList>
            <person name="Zou Y."/>
            <person name="Xue W."/>
            <person name="Luo G."/>
        </authorList>
    </citation>
    <scope>NUCLEOTIDE SEQUENCE [LARGE SCALE GENOMIC DNA]</scope>
    <source>
        <strain evidence="2 3">AF33-12</strain>
    </source>
</reference>
<accession>A0A415S5N0</accession>
<evidence type="ECO:0000313" key="2">
    <source>
        <dbReference type="EMBL" id="RHM71052.1"/>
    </source>
</evidence>
<dbReference type="PANTHER" id="PTHR47992">
    <property type="entry name" value="PROTEIN PHOSPHATASE"/>
    <property type="match status" value="1"/>
</dbReference>
<dbReference type="Pfam" id="PF13672">
    <property type="entry name" value="PP2C_2"/>
    <property type="match status" value="1"/>
</dbReference>
<dbReference type="Proteomes" id="UP000285610">
    <property type="component" value="Unassembled WGS sequence"/>
</dbReference>
<evidence type="ECO:0000259" key="1">
    <source>
        <dbReference type="PROSITE" id="PS51746"/>
    </source>
</evidence>
<dbReference type="InterPro" id="IPR001932">
    <property type="entry name" value="PPM-type_phosphatase-like_dom"/>
</dbReference>
<organism evidence="2 3">
    <name type="scientific">Mediterraneibacter gnavus</name>
    <name type="common">Ruminococcus gnavus</name>
    <dbReference type="NCBI Taxonomy" id="33038"/>
    <lineage>
        <taxon>Bacteria</taxon>
        <taxon>Bacillati</taxon>
        <taxon>Bacillota</taxon>
        <taxon>Clostridia</taxon>
        <taxon>Lachnospirales</taxon>
        <taxon>Lachnospiraceae</taxon>
        <taxon>Mediterraneibacter</taxon>
    </lineage>
</organism>
<protein>
    <submittedName>
        <fullName evidence="2">Serine/threonine-protein phosphatase</fullName>
    </submittedName>
</protein>
<dbReference type="RefSeq" id="WP_118445168.1">
    <property type="nucleotide sequence ID" value="NZ_QRQE01000053.1"/>
</dbReference>
<comment type="caution">
    <text evidence="2">The sequence shown here is derived from an EMBL/GenBank/DDBJ whole genome shotgun (WGS) entry which is preliminary data.</text>
</comment>
<dbReference type="SMART" id="SM00332">
    <property type="entry name" value="PP2Cc"/>
    <property type="match status" value="1"/>
</dbReference>
<name>A0A415S5N0_MEDGN</name>
<sequence>MEFLSVLHSDVGIRKKTNQDSVLIKEAMTDYGRIMLAVICDGMGGLAKGEIASASLIRAFLSWFEKDFPEILYNERNKEGIRRDVIEDSLNALVLDVNKKIAAYAQQHHITMGTTAAVLLAVEGKYYTMNIGDSRIYKITDSEIVQLTKDQTFVQKEMDLGRMTLEEAKVHPQRNVLLQCVGASEVILPEFTSNEYQSGDVYMLCSDGFRHLITTEEFRKVIVPTRFSNEDEMRDAAIYFTELNKLRQEKDNISVILLKVC</sequence>
<dbReference type="SMART" id="SM00331">
    <property type="entry name" value="PP2C_SIG"/>
    <property type="match status" value="1"/>
</dbReference>
<dbReference type="CDD" id="cd00143">
    <property type="entry name" value="PP2Cc"/>
    <property type="match status" value="1"/>
</dbReference>
<dbReference type="Gene3D" id="3.60.40.10">
    <property type="entry name" value="PPM-type phosphatase domain"/>
    <property type="match status" value="1"/>
</dbReference>
<dbReference type="PROSITE" id="PS51746">
    <property type="entry name" value="PPM_2"/>
    <property type="match status" value="1"/>
</dbReference>
<dbReference type="AlphaFoldDB" id="A0A415S5N0"/>
<dbReference type="InterPro" id="IPR036457">
    <property type="entry name" value="PPM-type-like_dom_sf"/>
</dbReference>
<gene>
    <name evidence="2" type="ORF">DWZ50_16295</name>
</gene>
<proteinExistence type="predicted"/>
<dbReference type="SUPFAM" id="SSF81606">
    <property type="entry name" value="PP2C-like"/>
    <property type="match status" value="1"/>
</dbReference>
<evidence type="ECO:0000313" key="3">
    <source>
        <dbReference type="Proteomes" id="UP000285610"/>
    </source>
</evidence>
<feature type="domain" description="PPM-type phosphatase" evidence="1">
    <location>
        <begin position="5"/>
        <end position="260"/>
    </location>
</feature>